<evidence type="ECO:0000313" key="2">
    <source>
        <dbReference type="EMBL" id="EGI65533.1"/>
    </source>
</evidence>
<dbReference type="OrthoDB" id="9979716at2759"/>
<sequence>MWRARYAYNTTHQRFDDIAKLKRRILSGRIESAGCVTKEIIVVVWFRETWCDVCPVSEIKSTDGLSAARMSNDNYKFIVTFSILTDEEAKKKEKLESSFKLKIIVRQRDRLRYKELNKAELDVSCTFPEEWYGRWFQSGITDLVTVNGSEITSKGFCIEKNGDKFLVHDTHYYHRSSSYIEYRQGCHRPGKLGKVREIDIGHGELGKVRGKYKSLEFWNLIVEILVNKYLFENFKYTLQILNSYFKIKVSKFLNLRTILDSKTLWNTGTFKVDVELREKEKLKTFRKINCISLNCCL</sequence>
<dbReference type="InterPro" id="IPR055472">
    <property type="entry name" value="DUF7044"/>
</dbReference>
<feature type="domain" description="DUF7044" evidence="1">
    <location>
        <begin position="124"/>
        <end position="171"/>
    </location>
</feature>
<gene>
    <name evidence="2" type="ORF">G5I_05922</name>
</gene>
<dbReference type="eggNOG" id="ENOG502TFB6">
    <property type="taxonomic scope" value="Eukaryota"/>
</dbReference>
<dbReference type="AlphaFoldDB" id="F4WJP1"/>
<evidence type="ECO:0000259" key="1">
    <source>
        <dbReference type="Pfam" id="PF23071"/>
    </source>
</evidence>
<name>F4WJP1_ACREC</name>
<accession>F4WJP1</accession>
<proteinExistence type="predicted"/>
<protein>
    <recommendedName>
        <fullName evidence="1">DUF7044 domain-containing protein</fullName>
    </recommendedName>
</protein>
<organism evidence="3">
    <name type="scientific">Acromyrmex echinatior</name>
    <name type="common">Panamanian leafcutter ant</name>
    <name type="synonym">Acromyrmex octospinosus echinatior</name>
    <dbReference type="NCBI Taxonomy" id="103372"/>
    <lineage>
        <taxon>Eukaryota</taxon>
        <taxon>Metazoa</taxon>
        <taxon>Ecdysozoa</taxon>
        <taxon>Arthropoda</taxon>
        <taxon>Hexapoda</taxon>
        <taxon>Insecta</taxon>
        <taxon>Pterygota</taxon>
        <taxon>Neoptera</taxon>
        <taxon>Endopterygota</taxon>
        <taxon>Hymenoptera</taxon>
        <taxon>Apocrita</taxon>
        <taxon>Aculeata</taxon>
        <taxon>Formicoidea</taxon>
        <taxon>Formicidae</taxon>
        <taxon>Myrmicinae</taxon>
        <taxon>Acromyrmex</taxon>
    </lineage>
</organism>
<dbReference type="InParanoid" id="F4WJP1"/>
<keyword evidence="3" id="KW-1185">Reference proteome</keyword>
<dbReference type="EMBL" id="GL888186">
    <property type="protein sequence ID" value="EGI65533.1"/>
    <property type="molecule type" value="Genomic_DNA"/>
</dbReference>
<dbReference type="Pfam" id="PF23071">
    <property type="entry name" value="DUF7044"/>
    <property type="match status" value="1"/>
</dbReference>
<reference evidence="2" key="1">
    <citation type="submission" date="2011-02" db="EMBL/GenBank/DDBJ databases">
        <title>The genome of the leaf-cutting ant Acromyrmex echinatior suggests key adaptations to social evolution and fungus farming.</title>
        <authorList>
            <person name="Nygaard S."/>
            <person name="Zhang G."/>
        </authorList>
    </citation>
    <scope>NUCLEOTIDE SEQUENCE</scope>
</reference>
<evidence type="ECO:0000313" key="3">
    <source>
        <dbReference type="Proteomes" id="UP000007755"/>
    </source>
</evidence>
<dbReference type="Proteomes" id="UP000007755">
    <property type="component" value="Unassembled WGS sequence"/>
</dbReference>